<feature type="domain" description="GerMN" evidence="1">
    <location>
        <begin position="95"/>
        <end position="187"/>
    </location>
</feature>
<accession>A0A4P8XNQ1</accession>
<dbReference type="RefSeq" id="WP_138225036.1">
    <property type="nucleotide sequence ID" value="NZ_CP040396.1"/>
</dbReference>
<protein>
    <recommendedName>
        <fullName evidence="1">GerMN domain-containing protein</fullName>
    </recommendedName>
</protein>
<gene>
    <name evidence="2" type="ORF">E6C60_1221</name>
</gene>
<evidence type="ECO:0000313" key="2">
    <source>
        <dbReference type="EMBL" id="QCT01939.1"/>
    </source>
</evidence>
<proteinExistence type="predicted"/>
<dbReference type="SMART" id="SM00909">
    <property type="entry name" value="Germane"/>
    <property type="match status" value="2"/>
</dbReference>
<dbReference type="OrthoDB" id="1715058at2"/>
<feature type="domain" description="GerMN" evidence="1">
    <location>
        <begin position="248"/>
        <end position="333"/>
    </location>
</feature>
<organism evidence="2 3">
    <name type="scientific">Paenibacillus algicola</name>
    <dbReference type="NCBI Taxonomy" id="2565926"/>
    <lineage>
        <taxon>Bacteria</taxon>
        <taxon>Bacillati</taxon>
        <taxon>Bacillota</taxon>
        <taxon>Bacilli</taxon>
        <taxon>Bacillales</taxon>
        <taxon>Paenibacillaceae</taxon>
        <taxon>Paenibacillus</taxon>
    </lineage>
</organism>
<name>A0A4P8XNQ1_9BACL</name>
<dbReference type="AlphaFoldDB" id="A0A4P8XNQ1"/>
<dbReference type="EMBL" id="CP040396">
    <property type="protein sequence ID" value="QCT01939.1"/>
    <property type="molecule type" value="Genomic_DNA"/>
</dbReference>
<dbReference type="PROSITE" id="PS51257">
    <property type="entry name" value="PROKAR_LIPOPROTEIN"/>
    <property type="match status" value="1"/>
</dbReference>
<sequence length="355" mass="37616">MTQKHSIRGLSAAGLLAVPILLAGCGPFGGKESEAVDPPPAQLEAQMIGAANSSASVIPVLADDAVQNTVYLSDSKGMLAPVTLALPKDSAKDPISSAIMVLVKNSPYAGYIPEGFSGVLPAGTEVTNVTVDAERKLAMVEFNEVFKKYDHKEERRILEALTWTLTGQKGVEKAELWVAGEKLTEMPLNRTPLDRPLSRTMGINLQKADDTQYSQSSPVTVYFSGVTPGGVQYYVPVTRLVPAGQDAVQAAVHELIRGPQFGDGLAMVMTGGTTLTGVEQGEDGSLTVALSDSMFQQGDHIPAELLQAVVLTVTENAGATKVKIKMNDLAEVTGTDSVSYSQPVSRPEHINEIPI</sequence>
<evidence type="ECO:0000313" key="3">
    <source>
        <dbReference type="Proteomes" id="UP000300879"/>
    </source>
</evidence>
<dbReference type="Pfam" id="PF10646">
    <property type="entry name" value="Germane"/>
    <property type="match status" value="2"/>
</dbReference>
<keyword evidence="3" id="KW-1185">Reference proteome</keyword>
<dbReference type="InterPro" id="IPR019606">
    <property type="entry name" value="GerMN"/>
</dbReference>
<evidence type="ECO:0000259" key="1">
    <source>
        <dbReference type="SMART" id="SM00909"/>
    </source>
</evidence>
<dbReference type="Proteomes" id="UP000300879">
    <property type="component" value="Chromosome"/>
</dbReference>
<reference evidence="2 3" key="1">
    <citation type="submission" date="2019-05" db="EMBL/GenBank/DDBJ databases">
        <authorList>
            <person name="Chen C."/>
        </authorList>
    </citation>
    <scope>NUCLEOTIDE SEQUENCE [LARGE SCALE GENOMIC DNA]</scope>
    <source>
        <strain evidence="2 3">HB172198</strain>
    </source>
</reference>
<dbReference type="KEGG" id="palo:E6C60_1221"/>